<comment type="catalytic activity">
    <reaction evidence="14">
        <text>(9Z)-octadecenoyl-CoA + H2O = (9Z)-octadecenoate + CoA + H(+)</text>
        <dbReference type="Rhea" id="RHEA:40139"/>
        <dbReference type="ChEBI" id="CHEBI:15377"/>
        <dbReference type="ChEBI" id="CHEBI:15378"/>
        <dbReference type="ChEBI" id="CHEBI:30823"/>
        <dbReference type="ChEBI" id="CHEBI:57287"/>
        <dbReference type="ChEBI" id="CHEBI:57387"/>
    </reaction>
    <physiologicalReaction direction="left-to-right" evidence="14">
        <dbReference type="Rhea" id="RHEA:40140"/>
    </physiologicalReaction>
</comment>
<feature type="region of interest" description="Disordered" evidence="24">
    <location>
        <begin position="174"/>
        <end position="196"/>
    </location>
</feature>
<evidence type="ECO:0000256" key="9">
    <source>
        <dbReference type="ARBA" id="ARBA00022946"/>
    </source>
</evidence>
<dbReference type="EMBL" id="JBIRGQ010000011">
    <property type="protein sequence ID" value="MFH8551407.1"/>
    <property type="molecule type" value="Genomic_DNA"/>
</dbReference>
<evidence type="ECO:0000256" key="8">
    <source>
        <dbReference type="ARBA" id="ARBA00022832"/>
    </source>
</evidence>
<evidence type="ECO:0000256" key="20">
    <source>
        <dbReference type="ARBA" id="ARBA00047734"/>
    </source>
</evidence>
<keyword evidence="12" id="KW-0966">Cell projection</keyword>
<evidence type="ECO:0000256" key="14">
    <source>
        <dbReference type="ARBA" id="ARBA00037002"/>
    </source>
</evidence>
<comment type="catalytic activity">
    <reaction evidence="22">
        <text>dodecanoyl-CoA + H2O = dodecanoate + CoA + H(+)</text>
        <dbReference type="Rhea" id="RHEA:30135"/>
        <dbReference type="ChEBI" id="CHEBI:15377"/>
        <dbReference type="ChEBI" id="CHEBI:15378"/>
        <dbReference type="ChEBI" id="CHEBI:18262"/>
        <dbReference type="ChEBI" id="CHEBI:57287"/>
        <dbReference type="ChEBI" id="CHEBI:57375"/>
    </reaction>
    <physiologicalReaction direction="left-to-right" evidence="22">
        <dbReference type="Rhea" id="RHEA:30136"/>
    </physiologicalReaction>
</comment>
<accession>A0ABW7R2E1</accession>
<evidence type="ECO:0000256" key="12">
    <source>
        <dbReference type="ARBA" id="ARBA00023273"/>
    </source>
</evidence>
<dbReference type="InterPro" id="IPR029069">
    <property type="entry name" value="HotDog_dom_sf"/>
</dbReference>
<evidence type="ECO:0000256" key="21">
    <source>
        <dbReference type="ARBA" id="ARBA00047969"/>
    </source>
</evidence>
<protein>
    <recommendedName>
        <fullName evidence="17">Acyl-coenzyme A thioesterase THEM4</fullName>
        <ecNumber evidence="16">3.1.2.2</ecNumber>
    </recommendedName>
    <alternativeName>
        <fullName evidence="18">Thioesterase superfamily member 4</fullName>
    </alternativeName>
</protein>
<comment type="catalytic activity">
    <reaction evidence="20">
        <text>hexadecanoyl-CoA + H2O = hexadecanoate + CoA + H(+)</text>
        <dbReference type="Rhea" id="RHEA:16645"/>
        <dbReference type="ChEBI" id="CHEBI:7896"/>
        <dbReference type="ChEBI" id="CHEBI:15377"/>
        <dbReference type="ChEBI" id="CHEBI:15378"/>
        <dbReference type="ChEBI" id="CHEBI:57287"/>
        <dbReference type="ChEBI" id="CHEBI:57379"/>
        <dbReference type="EC" id="3.1.2.2"/>
    </reaction>
    <physiologicalReaction direction="left-to-right" evidence="20">
        <dbReference type="Rhea" id="RHEA:16646"/>
    </physiologicalReaction>
</comment>
<feature type="region of interest" description="Disordered" evidence="24">
    <location>
        <begin position="1"/>
        <end position="23"/>
    </location>
</feature>
<dbReference type="PANTHER" id="PTHR12418:SF19">
    <property type="entry name" value="ACYL-COENZYME A THIOESTERASE THEM4"/>
    <property type="match status" value="1"/>
</dbReference>
<dbReference type="Pfam" id="PF03061">
    <property type="entry name" value="4HBT"/>
    <property type="match status" value="1"/>
</dbReference>
<dbReference type="GO" id="GO:0016787">
    <property type="term" value="F:hydrolase activity"/>
    <property type="evidence" value="ECO:0007669"/>
    <property type="project" value="UniProtKB-KW"/>
</dbReference>
<evidence type="ECO:0000256" key="19">
    <source>
        <dbReference type="ARBA" id="ARBA00047588"/>
    </source>
</evidence>
<evidence type="ECO:0000256" key="17">
    <source>
        <dbReference type="ARBA" id="ARBA00040123"/>
    </source>
</evidence>
<comment type="catalytic activity">
    <reaction evidence="19">
        <text>octanoyl-CoA + H2O = octanoate + CoA + H(+)</text>
        <dbReference type="Rhea" id="RHEA:30143"/>
        <dbReference type="ChEBI" id="CHEBI:15377"/>
        <dbReference type="ChEBI" id="CHEBI:15378"/>
        <dbReference type="ChEBI" id="CHEBI:25646"/>
        <dbReference type="ChEBI" id="CHEBI:57287"/>
        <dbReference type="ChEBI" id="CHEBI:57386"/>
    </reaction>
    <physiologicalReaction direction="left-to-right" evidence="19">
        <dbReference type="Rhea" id="RHEA:30144"/>
    </physiologicalReaction>
</comment>
<dbReference type="PANTHER" id="PTHR12418">
    <property type="entry name" value="ACYL-COENZYME A THIOESTERASE THEM4"/>
    <property type="match status" value="1"/>
</dbReference>
<evidence type="ECO:0000313" key="26">
    <source>
        <dbReference type="EMBL" id="MFH8551407.1"/>
    </source>
</evidence>
<comment type="subcellular location">
    <subcellularLocation>
        <location evidence="3">Cell projection</location>
        <location evidence="3">Ruffle membrane</location>
    </subcellularLocation>
    <subcellularLocation>
        <location evidence="2">Cytoplasm</location>
    </subcellularLocation>
    <subcellularLocation>
        <location evidence="1">Membrane</location>
        <topology evidence="1">Peripheral membrane protein</topology>
    </subcellularLocation>
</comment>
<sequence length="196" mass="20052">MTGLAAASERTAPPPGAHTPLSPVTAGQARVRLPHTPDHPSCFACGPHAPSGLGLRVTETDAQGITALVTLTDVHQGAPGIAHGGIVAAVLDEATSLAVWHVLNRPNVTGRLEIQFLAPVPLGRPLYLRAKCAAVHGRKAYATAELHTDGPDGAVAATAAAVYIAVQQDHFDHPAKHHAGTAPPRLPTPAGAAPRC</sequence>
<evidence type="ECO:0000256" key="18">
    <source>
        <dbReference type="ARBA" id="ARBA00043210"/>
    </source>
</evidence>
<dbReference type="RefSeq" id="WP_397718318.1">
    <property type="nucleotide sequence ID" value="NZ_JBIRGN010000011.1"/>
</dbReference>
<evidence type="ECO:0000256" key="4">
    <source>
        <dbReference type="ARBA" id="ARBA00022475"/>
    </source>
</evidence>
<evidence type="ECO:0000256" key="5">
    <source>
        <dbReference type="ARBA" id="ARBA00022490"/>
    </source>
</evidence>
<dbReference type="EC" id="3.1.2.2" evidence="16"/>
<keyword evidence="11" id="KW-0472">Membrane</keyword>
<dbReference type="CDD" id="cd03443">
    <property type="entry name" value="PaaI_thioesterase"/>
    <property type="match status" value="1"/>
</dbReference>
<keyword evidence="6" id="KW-0053">Apoptosis</keyword>
<keyword evidence="9" id="KW-0809">Transit peptide</keyword>
<organism evidence="26 27">
    <name type="scientific">Streptomyces longisporoflavus</name>
    <dbReference type="NCBI Taxonomy" id="28044"/>
    <lineage>
        <taxon>Bacteria</taxon>
        <taxon>Bacillati</taxon>
        <taxon>Actinomycetota</taxon>
        <taxon>Actinomycetes</taxon>
        <taxon>Kitasatosporales</taxon>
        <taxon>Streptomycetaceae</taxon>
        <taxon>Streptomyces</taxon>
    </lineage>
</organism>
<keyword evidence="27" id="KW-1185">Reference proteome</keyword>
<keyword evidence="5" id="KW-0963">Cytoplasm</keyword>
<dbReference type="Proteomes" id="UP001610818">
    <property type="component" value="Unassembled WGS sequence"/>
</dbReference>
<evidence type="ECO:0000256" key="1">
    <source>
        <dbReference type="ARBA" id="ARBA00004170"/>
    </source>
</evidence>
<evidence type="ECO:0000256" key="10">
    <source>
        <dbReference type="ARBA" id="ARBA00023098"/>
    </source>
</evidence>
<evidence type="ECO:0000256" key="16">
    <source>
        <dbReference type="ARBA" id="ARBA00038848"/>
    </source>
</evidence>
<evidence type="ECO:0000256" key="15">
    <source>
        <dbReference type="ARBA" id="ARBA00038456"/>
    </source>
</evidence>
<dbReference type="Gene3D" id="3.10.129.10">
    <property type="entry name" value="Hotdog Thioesterase"/>
    <property type="match status" value="1"/>
</dbReference>
<evidence type="ECO:0000256" key="2">
    <source>
        <dbReference type="ARBA" id="ARBA00004496"/>
    </source>
</evidence>
<keyword evidence="4" id="KW-1003">Cell membrane</keyword>
<evidence type="ECO:0000256" key="24">
    <source>
        <dbReference type="SAM" id="MobiDB-lite"/>
    </source>
</evidence>
<comment type="catalytic activity">
    <reaction evidence="23">
        <text>tetradecanoyl-CoA + H2O = tetradecanoate + CoA + H(+)</text>
        <dbReference type="Rhea" id="RHEA:40119"/>
        <dbReference type="ChEBI" id="CHEBI:15377"/>
        <dbReference type="ChEBI" id="CHEBI:15378"/>
        <dbReference type="ChEBI" id="CHEBI:30807"/>
        <dbReference type="ChEBI" id="CHEBI:57287"/>
        <dbReference type="ChEBI" id="CHEBI:57385"/>
    </reaction>
    <physiologicalReaction direction="left-to-right" evidence="23">
        <dbReference type="Rhea" id="RHEA:40120"/>
    </physiologicalReaction>
</comment>
<feature type="domain" description="Thioesterase" evidence="25">
    <location>
        <begin position="80"/>
        <end position="151"/>
    </location>
</feature>
<evidence type="ECO:0000256" key="6">
    <source>
        <dbReference type="ARBA" id="ARBA00022703"/>
    </source>
</evidence>
<evidence type="ECO:0000256" key="22">
    <source>
        <dbReference type="ARBA" id="ARBA00048074"/>
    </source>
</evidence>
<keyword evidence="8" id="KW-0276">Fatty acid metabolism</keyword>
<evidence type="ECO:0000313" key="27">
    <source>
        <dbReference type="Proteomes" id="UP001610818"/>
    </source>
</evidence>
<evidence type="ECO:0000256" key="11">
    <source>
        <dbReference type="ARBA" id="ARBA00023136"/>
    </source>
</evidence>
<comment type="catalytic activity">
    <reaction evidence="21">
        <text>decanoyl-CoA + H2O = decanoate + CoA + H(+)</text>
        <dbReference type="Rhea" id="RHEA:40059"/>
        <dbReference type="ChEBI" id="CHEBI:15377"/>
        <dbReference type="ChEBI" id="CHEBI:15378"/>
        <dbReference type="ChEBI" id="CHEBI:27689"/>
        <dbReference type="ChEBI" id="CHEBI:57287"/>
        <dbReference type="ChEBI" id="CHEBI:61430"/>
    </reaction>
    <physiologicalReaction direction="left-to-right" evidence="21">
        <dbReference type="Rhea" id="RHEA:40060"/>
    </physiologicalReaction>
</comment>
<gene>
    <name evidence="26" type="ORF">ACH4F9_41125</name>
</gene>
<proteinExistence type="inferred from homology"/>
<evidence type="ECO:0000259" key="25">
    <source>
        <dbReference type="Pfam" id="PF03061"/>
    </source>
</evidence>
<name>A0ABW7R2E1_9ACTN</name>
<evidence type="ECO:0000256" key="23">
    <source>
        <dbReference type="ARBA" id="ARBA00048180"/>
    </source>
</evidence>
<dbReference type="InterPro" id="IPR052365">
    <property type="entry name" value="THEM4/THEM5_acyl-CoA_thioest"/>
</dbReference>
<reference evidence="26 27" key="1">
    <citation type="submission" date="2024-10" db="EMBL/GenBank/DDBJ databases">
        <title>The Natural Products Discovery Center: Release of the First 8490 Sequenced Strains for Exploring Actinobacteria Biosynthetic Diversity.</title>
        <authorList>
            <person name="Kalkreuter E."/>
            <person name="Kautsar S.A."/>
            <person name="Yang D."/>
            <person name="Bader C.D."/>
            <person name="Teijaro C.N."/>
            <person name="Fluegel L."/>
            <person name="Davis C.M."/>
            <person name="Simpson J.R."/>
            <person name="Lauterbach L."/>
            <person name="Steele A.D."/>
            <person name="Gui C."/>
            <person name="Meng S."/>
            <person name="Li G."/>
            <person name="Viehrig K."/>
            <person name="Ye F."/>
            <person name="Su P."/>
            <person name="Kiefer A.F."/>
            <person name="Nichols A."/>
            <person name="Cepeda A.J."/>
            <person name="Yan W."/>
            <person name="Fan B."/>
            <person name="Jiang Y."/>
            <person name="Adhikari A."/>
            <person name="Zheng C.-J."/>
            <person name="Schuster L."/>
            <person name="Cowan T.M."/>
            <person name="Smanski M.J."/>
            <person name="Chevrette M.G."/>
            <person name="De Carvalho L.P.S."/>
            <person name="Shen B."/>
        </authorList>
    </citation>
    <scope>NUCLEOTIDE SEQUENCE [LARGE SCALE GENOMIC DNA]</scope>
    <source>
        <strain evidence="26 27">NPDC017990</strain>
    </source>
</reference>
<comment type="catalytic activity">
    <reaction evidence="13">
        <text>(5Z,8Z,11Z,14Z)-eicosatetraenoyl-CoA + H2O = (5Z,8Z,11Z,14Z)-eicosatetraenoate + CoA + H(+)</text>
        <dbReference type="Rhea" id="RHEA:40151"/>
        <dbReference type="ChEBI" id="CHEBI:15377"/>
        <dbReference type="ChEBI" id="CHEBI:15378"/>
        <dbReference type="ChEBI" id="CHEBI:32395"/>
        <dbReference type="ChEBI" id="CHEBI:57287"/>
        <dbReference type="ChEBI" id="CHEBI:57368"/>
    </reaction>
    <physiologicalReaction direction="left-to-right" evidence="13">
        <dbReference type="Rhea" id="RHEA:40152"/>
    </physiologicalReaction>
</comment>
<evidence type="ECO:0000256" key="7">
    <source>
        <dbReference type="ARBA" id="ARBA00022801"/>
    </source>
</evidence>
<evidence type="ECO:0000256" key="3">
    <source>
        <dbReference type="ARBA" id="ARBA00004632"/>
    </source>
</evidence>
<comment type="caution">
    <text evidence="26">The sequence shown here is derived from an EMBL/GenBank/DDBJ whole genome shotgun (WGS) entry which is preliminary data.</text>
</comment>
<comment type="similarity">
    <text evidence="15">Belongs to the THEM4/THEM5 thioesterase family.</text>
</comment>
<dbReference type="InterPro" id="IPR006683">
    <property type="entry name" value="Thioestr_dom"/>
</dbReference>
<keyword evidence="10" id="KW-0443">Lipid metabolism</keyword>
<keyword evidence="7 26" id="KW-0378">Hydrolase</keyword>
<evidence type="ECO:0000256" key="13">
    <source>
        <dbReference type="ARBA" id="ARBA00035852"/>
    </source>
</evidence>
<dbReference type="SUPFAM" id="SSF54637">
    <property type="entry name" value="Thioesterase/thiol ester dehydrase-isomerase"/>
    <property type="match status" value="1"/>
</dbReference>